<feature type="transmembrane region" description="Helical" evidence="1">
    <location>
        <begin position="148"/>
        <end position="170"/>
    </location>
</feature>
<feature type="transmembrane region" description="Helical" evidence="1">
    <location>
        <begin position="191"/>
        <end position="211"/>
    </location>
</feature>
<geneLocation type="plasmid" evidence="3">
    <name>pFRL6</name>
</geneLocation>
<feature type="transmembrane region" description="Helical" evidence="1">
    <location>
        <begin position="73"/>
        <end position="96"/>
    </location>
</feature>
<proteinExistence type="predicted"/>
<sequence length="451" mass="48758">MSESSATAVYLIIASLHWTIACWKCTAFLRSPNLSLGLQTATHSLGGTVYLVASPLGYRTLGAATGHPWLPTLPIYLGILLCFGNQHLLTMVWTAAQADPQRRLRRRLWAWTIAYVVSMAIMIVEFVKADLDGPADPLKFNTEQVDELHVRVFLAVFLVMLACGTLNAGLHSWRARIDDERLRHSIRWYGISHLVTFGYVLCSAPAAAAAATGHHQLDGVGVLGAAFGCVGSVLTCYGVSGAVVSTWLRERRDIAVLQPLWDLVVPGVAEELALGARGRQAGAFTQPTPRTPGPSRPNRLFNVRWTLHRRVIEILDGIRRLERSSMVRELPAHVVTSLHAEAVKAPTLRCQLGLGKKALTLVDVEAAATAAVLRDAVERLQAAGPDGPEPVSPPGTQPIFVPGKGTPAAKERQRLVRVARALHHPLTEASLRAVRSVHGDQGAPQASATAR</sequence>
<dbReference type="RefSeq" id="WP_024127644.1">
    <property type="nucleotide sequence ID" value="NC_023286.1"/>
</dbReference>
<reference evidence="3" key="1">
    <citation type="submission" date="2013-09" db="EMBL/GenBank/DDBJ databases">
        <title>Complete nucleotide sequence of Streptomyces linear plasmid pFRL6.</title>
        <authorList>
            <person name="Chen Z."/>
            <person name="Fang P."/>
            <person name="Qin Z."/>
        </authorList>
    </citation>
    <scope>NUCLEOTIDE SEQUENCE</scope>
    <source>
        <plasmid evidence="3">pFRL6</plasmid>
    </source>
</reference>
<dbReference type="AlphaFoldDB" id="V9Z8H5"/>
<name>V9Z8H5_9ACTN</name>
<evidence type="ECO:0000313" key="3">
    <source>
        <dbReference type="EMBL" id="AHE40408.1"/>
    </source>
</evidence>
<feature type="domain" description="DUF6545" evidence="2">
    <location>
        <begin position="246"/>
        <end position="423"/>
    </location>
</feature>
<keyword evidence="1" id="KW-0472">Membrane</keyword>
<dbReference type="InterPro" id="IPR046675">
    <property type="entry name" value="DUF6545"/>
</dbReference>
<evidence type="ECO:0000256" key="1">
    <source>
        <dbReference type="SAM" id="Phobius"/>
    </source>
</evidence>
<feature type="transmembrane region" description="Helical" evidence="1">
    <location>
        <begin position="108"/>
        <end position="128"/>
    </location>
</feature>
<evidence type="ECO:0000259" key="2">
    <source>
        <dbReference type="Pfam" id="PF20182"/>
    </source>
</evidence>
<keyword evidence="3" id="KW-0614">Plasmid</keyword>
<accession>V9Z8H5</accession>
<feature type="transmembrane region" description="Helical" evidence="1">
    <location>
        <begin position="223"/>
        <end position="248"/>
    </location>
</feature>
<feature type="transmembrane region" description="Helical" evidence="1">
    <location>
        <begin position="6"/>
        <end position="23"/>
    </location>
</feature>
<keyword evidence="1" id="KW-1133">Transmembrane helix</keyword>
<dbReference type="EMBL" id="KF602051">
    <property type="protein sequence ID" value="AHE40408.1"/>
    <property type="molecule type" value="Genomic_DNA"/>
</dbReference>
<dbReference type="Pfam" id="PF20182">
    <property type="entry name" value="DUF6545"/>
    <property type="match status" value="1"/>
</dbReference>
<gene>
    <name evidence="3" type="ORF">pFRL6_321</name>
</gene>
<organism evidence="3">
    <name type="scientific">Streptomyces sp. F12</name>
    <dbReference type="NCBI Taxonomy" id="1436084"/>
    <lineage>
        <taxon>Bacteria</taxon>
        <taxon>Bacillati</taxon>
        <taxon>Actinomycetota</taxon>
        <taxon>Actinomycetes</taxon>
        <taxon>Kitasatosporales</taxon>
        <taxon>Streptomycetaceae</taxon>
        <taxon>Streptomyces</taxon>
    </lineage>
</organism>
<keyword evidence="1" id="KW-0812">Transmembrane</keyword>
<protein>
    <recommendedName>
        <fullName evidence="2">DUF6545 domain-containing protein</fullName>
    </recommendedName>
</protein>